<evidence type="ECO:0000259" key="4">
    <source>
        <dbReference type="Pfam" id="PF18313"/>
    </source>
</evidence>
<dbReference type="Gene3D" id="3.40.47.10">
    <property type="match status" value="1"/>
</dbReference>
<organism evidence="5 6">
    <name type="scientific">Paecilomyces lecythidis</name>
    <dbReference type="NCBI Taxonomy" id="3004212"/>
    <lineage>
        <taxon>Eukaryota</taxon>
        <taxon>Fungi</taxon>
        <taxon>Dikarya</taxon>
        <taxon>Ascomycota</taxon>
        <taxon>Pezizomycotina</taxon>
        <taxon>Eurotiomycetes</taxon>
        <taxon>Eurotiomycetidae</taxon>
        <taxon>Eurotiales</taxon>
        <taxon>Thermoascaceae</taxon>
        <taxon>Paecilomyces</taxon>
    </lineage>
</organism>
<dbReference type="Gene3D" id="2.40.50.840">
    <property type="match status" value="1"/>
</dbReference>
<protein>
    <recommendedName>
        <fullName evidence="4">Thiolase-like protein type 1 additional C-terminal domain-containing protein</fullName>
    </recommendedName>
</protein>
<keyword evidence="3" id="KW-0012">Acyltransferase</keyword>
<name>A0ABR3WPK9_9EURO</name>
<evidence type="ECO:0000256" key="3">
    <source>
        <dbReference type="ARBA" id="ARBA00023315"/>
    </source>
</evidence>
<comment type="similarity">
    <text evidence="1">Belongs to the thiolase-like superfamily. Thiolase family.</text>
</comment>
<dbReference type="Pfam" id="PF18313">
    <property type="entry name" value="TLP1_add_C"/>
    <property type="match status" value="1"/>
</dbReference>
<feature type="domain" description="Thiolase-like protein type 1 additional C-terminal" evidence="4">
    <location>
        <begin position="437"/>
        <end position="503"/>
    </location>
</feature>
<accession>A0ABR3WPK9</accession>
<evidence type="ECO:0000313" key="5">
    <source>
        <dbReference type="EMBL" id="KAL1865406.1"/>
    </source>
</evidence>
<evidence type="ECO:0000256" key="1">
    <source>
        <dbReference type="ARBA" id="ARBA00010982"/>
    </source>
</evidence>
<gene>
    <name evidence="5" type="ORF">Plec18167_009453</name>
</gene>
<dbReference type="Proteomes" id="UP001583193">
    <property type="component" value="Unassembled WGS sequence"/>
</dbReference>
<dbReference type="PANTHER" id="PTHR18919">
    <property type="entry name" value="ACETYL-COA C-ACYLTRANSFERASE"/>
    <property type="match status" value="1"/>
</dbReference>
<dbReference type="InterPro" id="IPR040771">
    <property type="entry name" value="TLP1_add_C"/>
</dbReference>
<proteinExistence type="inferred from homology"/>
<sequence length="520" mass="56643">MASTHKVPVIIGIGDTTNRSTRIEDAKEPMQLMIEAIHAAIRDTGLSPARQTELQNHIESVKVVSTWSWPYEDLPGLIGAKLGTALKQKELSPHGGHSPALMLHKACADIADGSYDIAVVTGGESLGSLVSFHREGIKDPQGWTARPQGQESLMEQMITGTFRAKTVGTKHGVSQPIHVYPMYENGLRAQRKQTYQENSIESAKLYAAFSEIASRNHAAWNYGKPPTSAEAILNAEGKNRMICTPYPLLMNAFNNVNMASACLLTSTDVAEKLGIPKDLWVYPTGGAGFGESEEFWLRPTYHTCPSIEKAIDTALQLAGLGKDQIDVLDIYSCFPIVPKLACEHMGISVTEPNKPISLLGGLTSFGGAGNNYSGNALVEMVRELRQGNKQNGLVLANGGFMTHEHAIVLSSIPPRQFGFPLDQAHHDAVGKEDIPFQQRAEGEAVIETYTVEFDRKGRPSRGHVVGRLLKDQHRFIANHGDESTLAQLASTTVEPIGRKGRVSVSQDGRNLFTFETKANL</sequence>
<dbReference type="SUPFAM" id="SSF53901">
    <property type="entry name" value="Thiolase-like"/>
    <property type="match status" value="1"/>
</dbReference>
<evidence type="ECO:0000313" key="6">
    <source>
        <dbReference type="Proteomes" id="UP001583193"/>
    </source>
</evidence>
<keyword evidence="6" id="KW-1185">Reference proteome</keyword>
<keyword evidence="2" id="KW-0808">Transferase</keyword>
<evidence type="ECO:0000256" key="2">
    <source>
        <dbReference type="ARBA" id="ARBA00022679"/>
    </source>
</evidence>
<reference evidence="5 6" key="1">
    <citation type="journal article" date="2024" name="IMA Fungus">
        <title>IMA Genome - F19 : A genome assembly and annotation guide to empower mycologists, including annotated draft genome sequences of Ceratocystis pirilliformis, Diaporthe australafricana, Fusarium ophioides, Paecilomyces lecythidis, and Sporothrix stenoceras.</title>
        <authorList>
            <person name="Aylward J."/>
            <person name="Wilson A.M."/>
            <person name="Visagie C.M."/>
            <person name="Spraker J."/>
            <person name="Barnes I."/>
            <person name="Buitendag C."/>
            <person name="Ceriani C."/>
            <person name="Del Mar Angel L."/>
            <person name="du Plessis D."/>
            <person name="Fuchs T."/>
            <person name="Gasser K."/>
            <person name="Kramer D."/>
            <person name="Li W."/>
            <person name="Munsamy K."/>
            <person name="Piso A."/>
            <person name="Price J.L."/>
            <person name="Sonnekus B."/>
            <person name="Thomas C."/>
            <person name="van der Nest A."/>
            <person name="van Dijk A."/>
            <person name="van Heerden A."/>
            <person name="van Vuuren N."/>
            <person name="Yilmaz N."/>
            <person name="Duong T.A."/>
            <person name="van der Merwe N.A."/>
            <person name="Wingfield M.J."/>
            <person name="Wingfield B.D."/>
        </authorList>
    </citation>
    <scope>NUCLEOTIDE SEQUENCE [LARGE SCALE GENOMIC DNA]</scope>
    <source>
        <strain evidence="5 6">CMW 18167</strain>
    </source>
</reference>
<dbReference type="InterPro" id="IPR016039">
    <property type="entry name" value="Thiolase-like"/>
</dbReference>
<dbReference type="EMBL" id="JAVDPF010000061">
    <property type="protein sequence ID" value="KAL1865406.1"/>
    <property type="molecule type" value="Genomic_DNA"/>
</dbReference>
<comment type="caution">
    <text evidence="5">The sequence shown here is derived from an EMBL/GenBank/DDBJ whole genome shotgun (WGS) entry which is preliminary data.</text>
</comment>
<dbReference type="PANTHER" id="PTHR18919:SF139">
    <property type="entry name" value="THIOLASE-LIKE PROTEIN TYPE 1 ADDITIONAL C-TERMINAL DOMAIN-CONTAINING PROTEIN"/>
    <property type="match status" value="1"/>
</dbReference>